<feature type="domain" description="Chromo" evidence="1">
    <location>
        <begin position="9"/>
        <end position="69"/>
    </location>
</feature>
<organism evidence="2">
    <name type="scientific">Oikopleura dioica</name>
    <name type="common">Tunicate</name>
    <dbReference type="NCBI Taxonomy" id="34765"/>
    <lineage>
        <taxon>Eukaryota</taxon>
        <taxon>Metazoa</taxon>
        <taxon>Chordata</taxon>
        <taxon>Tunicata</taxon>
        <taxon>Appendicularia</taxon>
        <taxon>Copelata</taxon>
        <taxon>Oikopleuridae</taxon>
        <taxon>Oikopleura</taxon>
    </lineage>
</organism>
<dbReference type="Gene3D" id="2.40.50.40">
    <property type="match status" value="1"/>
</dbReference>
<dbReference type="PROSITE" id="PS50013">
    <property type="entry name" value="CHROMO_2"/>
    <property type="match status" value="1"/>
</dbReference>
<gene>
    <name evidence="2" type="ORF">GSOID_T00003591001</name>
</gene>
<dbReference type="InterPro" id="IPR016197">
    <property type="entry name" value="Chromo-like_dom_sf"/>
</dbReference>
<dbReference type="InterPro" id="IPR000953">
    <property type="entry name" value="Chromo/chromo_shadow_dom"/>
</dbReference>
<dbReference type="InParanoid" id="E4X7Q2"/>
<keyword evidence="3" id="KW-1185">Reference proteome</keyword>
<proteinExistence type="predicted"/>
<dbReference type="Pfam" id="PF00385">
    <property type="entry name" value="Chromo"/>
    <property type="match status" value="1"/>
</dbReference>
<evidence type="ECO:0000259" key="1">
    <source>
        <dbReference type="PROSITE" id="PS50013"/>
    </source>
</evidence>
<protein>
    <recommendedName>
        <fullName evidence="1">Chromo domain-containing protein</fullName>
    </recommendedName>
</protein>
<dbReference type="CDD" id="cd00024">
    <property type="entry name" value="CD_CSD"/>
    <property type="match status" value="1"/>
</dbReference>
<dbReference type="SMART" id="SM00298">
    <property type="entry name" value="CHROMO"/>
    <property type="match status" value="1"/>
</dbReference>
<dbReference type="OrthoDB" id="433924at2759"/>
<dbReference type="SUPFAM" id="SSF54160">
    <property type="entry name" value="Chromo domain-like"/>
    <property type="match status" value="1"/>
</dbReference>
<dbReference type="AlphaFoldDB" id="E4X7Q2"/>
<evidence type="ECO:0000313" key="2">
    <source>
        <dbReference type="EMBL" id="CBY18725.1"/>
    </source>
</evidence>
<evidence type="ECO:0000313" key="3">
    <source>
        <dbReference type="Proteomes" id="UP000001307"/>
    </source>
</evidence>
<sequence length="154" mass="18534">MENREENIWDVEKVISYDRKRKLYRVRWAGCPKDEDTEEPIENLNHCKGTLRLVNRLRQRLGLARVKRKRIDRRSGKKAINPFIRDSIEEKNFLHSDDEENIDGKSKNILDIEDQIKEREEMEVLSLKFNRENQSCQNESFDKFVKTFSDIFET</sequence>
<dbReference type="EMBL" id="FN653028">
    <property type="protein sequence ID" value="CBY18725.1"/>
    <property type="molecule type" value="Genomic_DNA"/>
</dbReference>
<dbReference type="Proteomes" id="UP000001307">
    <property type="component" value="Unassembled WGS sequence"/>
</dbReference>
<name>E4X7Q2_OIKDI</name>
<dbReference type="InterPro" id="IPR023780">
    <property type="entry name" value="Chromo_domain"/>
</dbReference>
<reference evidence="2" key="1">
    <citation type="journal article" date="2010" name="Science">
        <title>Plasticity of animal genome architecture unmasked by rapid evolution of a pelagic tunicate.</title>
        <authorList>
            <person name="Denoeud F."/>
            <person name="Henriet S."/>
            <person name="Mungpakdee S."/>
            <person name="Aury J.M."/>
            <person name="Da Silva C."/>
            <person name="Brinkmann H."/>
            <person name="Mikhaleva J."/>
            <person name="Olsen L.C."/>
            <person name="Jubin C."/>
            <person name="Canestro C."/>
            <person name="Bouquet J.M."/>
            <person name="Danks G."/>
            <person name="Poulain J."/>
            <person name="Campsteijn C."/>
            <person name="Adamski M."/>
            <person name="Cross I."/>
            <person name="Yadetie F."/>
            <person name="Muffato M."/>
            <person name="Louis A."/>
            <person name="Butcher S."/>
            <person name="Tsagkogeorga G."/>
            <person name="Konrad A."/>
            <person name="Singh S."/>
            <person name="Jensen M.F."/>
            <person name="Cong E.H."/>
            <person name="Eikeseth-Otteraa H."/>
            <person name="Noel B."/>
            <person name="Anthouard V."/>
            <person name="Porcel B.M."/>
            <person name="Kachouri-Lafond R."/>
            <person name="Nishino A."/>
            <person name="Ugolini M."/>
            <person name="Chourrout P."/>
            <person name="Nishida H."/>
            <person name="Aasland R."/>
            <person name="Huzurbazar S."/>
            <person name="Westhof E."/>
            <person name="Delsuc F."/>
            <person name="Lehrach H."/>
            <person name="Reinhardt R."/>
            <person name="Weissenbach J."/>
            <person name="Roy S.W."/>
            <person name="Artiguenave F."/>
            <person name="Postlethwait J.H."/>
            <person name="Manak J.R."/>
            <person name="Thompson E.M."/>
            <person name="Jaillon O."/>
            <person name="Du Pasquier L."/>
            <person name="Boudinot P."/>
            <person name="Liberles D.A."/>
            <person name="Volff J.N."/>
            <person name="Philippe H."/>
            <person name="Lenhard B."/>
            <person name="Roest Crollius H."/>
            <person name="Wincker P."/>
            <person name="Chourrout D."/>
        </authorList>
    </citation>
    <scope>NUCLEOTIDE SEQUENCE [LARGE SCALE GENOMIC DNA]</scope>
</reference>
<accession>E4X7Q2</accession>